<gene>
    <name evidence="3" type="ORF">F2Y51_14775</name>
    <name evidence="2" type="ORF">F2Y58_15710</name>
</gene>
<accession>A0A1Y4PI72</accession>
<dbReference type="Proteomes" id="UP000441162">
    <property type="component" value="Unassembled WGS sequence"/>
</dbReference>
<proteinExistence type="predicted"/>
<evidence type="ECO:0000256" key="1">
    <source>
        <dbReference type="SAM" id="MobiDB-lite"/>
    </source>
</evidence>
<dbReference type="Proteomes" id="UP000481616">
    <property type="component" value="Unassembled WGS sequence"/>
</dbReference>
<protein>
    <submittedName>
        <fullName evidence="3">Uncharacterized protein</fullName>
    </submittedName>
</protein>
<feature type="compositionally biased region" description="Basic and acidic residues" evidence="1">
    <location>
        <begin position="43"/>
        <end position="55"/>
    </location>
</feature>
<comment type="caution">
    <text evidence="3">The sequence shown here is derived from an EMBL/GenBank/DDBJ whole genome shotgun (WGS) entry which is preliminary data.</text>
</comment>
<evidence type="ECO:0000313" key="3">
    <source>
        <dbReference type="EMBL" id="KAA5403962.1"/>
    </source>
</evidence>
<feature type="region of interest" description="Disordered" evidence="1">
    <location>
        <begin position="30"/>
        <end position="66"/>
    </location>
</feature>
<dbReference type="RefSeq" id="WP_087388070.1">
    <property type="nucleotide sequence ID" value="NZ_NFKX01000009.1"/>
</dbReference>
<organism evidence="3 4">
    <name type="scientific">Phocaeicola dorei</name>
    <dbReference type="NCBI Taxonomy" id="357276"/>
    <lineage>
        <taxon>Bacteria</taxon>
        <taxon>Pseudomonadati</taxon>
        <taxon>Bacteroidota</taxon>
        <taxon>Bacteroidia</taxon>
        <taxon>Bacteroidales</taxon>
        <taxon>Bacteroidaceae</taxon>
        <taxon>Phocaeicola</taxon>
    </lineage>
</organism>
<dbReference type="AlphaFoldDB" id="A0A1Y4PI72"/>
<sequence>MKGKMKERINKVETYESPKCGVMELLSEGPLLRPSLTDPGDGDDGHIPGWDHEDPYSLDGNEDYYD</sequence>
<reference evidence="4 5" key="1">
    <citation type="journal article" date="2019" name="Nat. Med.">
        <title>A library of human gut bacterial isolates paired with longitudinal multiomics data enables mechanistic microbiome research.</title>
        <authorList>
            <person name="Poyet M."/>
            <person name="Groussin M."/>
            <person name="Gibbons S.M."/>
            <person name="Avila-Pacheco J."/>
            <person name="Jiang X."/>
            <person name="Kearney S.M."/>
            <person name="Perrotta A.R."/>
            <person name="Berdy B."/>
            <person name="Zhao S."/>
            <person name="Lieberman T.D."/>
            <person name="Swanson P.K."/>
            <person name="Smith M."/>
            <person name="Roesemann S."/>
            <person name="Alexander J.E."/>
            <person name="Rich S.A."/>
            <person name="Livny J."/>
            <person name="Vlamakis H."/>
            <person name="Clish C."/>
            <person name="Bullock K."/>
            <person name="Deik A."/>
            <person name="Scott J."/>
            <person name="Pierce K.A."/>
            <person name="Xavier R.J."/>
            <person name="Alm E.J."/>
        </authorList>
    </citation>
    <scope>NUCLEOTIDE SEQUENCE [LARGE SCALE GENOMIC DNA]</scope>
    <source>
        <strain evidence="2 5">BIOML-A1</strain>
        <strain evidence="3 4">BIOML-A4</strain>
    </source>
</reference>
<evidence type="ECO:0000313" key="2">
    <source>
        <dbReference type="EMBL" id="KAA5396350.1"/>
    </source>
</evidence>
<dbReference type="EMBL" id="VVZA01000012">
    <property type="protein sequence ID" value="KAA5403962.1"/>
    <property type="molecule type" value="Genomic_DNA"/>
</dbReference>
<name>A0A1Y4PI72_9BACT</name>
<evidence type="ECO:0000313" key="4">
    <source>
        <dbReference type="Proteomes" id="UP000441162"/>
    </source>
</evidence>
<dbReference type="EMBL" id="VVYY01000013">
    <property type="protein sequence ID" value="KAA5396350.1"/>
    <property type="molecule type" value="Genomic_DNA"/>
</dbReference>
<evidence type="ECO:0000313" key="5">
    <source>
        <dbReference type="Proteomes" id="UP000481616"/>
    </source>
</evidence>